<accession>A0A4Z2BMY7</accession>
<evidence type="ECO:0000259" key="1">
    <source>
        <dbReference type="PROSITE" id="PS50041"/>
    </source>
</evidence>
<dbReference type="Gene3D" id="3.10.100.10">
    <property type="entry name" value="Mannose-Binding Protein A, subunit A"/>
    <property type="match status" value="2"/>
</dbReference>
<evidence type="ECO:0000313" key="2">
    <source>
        <dbReference type="EMBL" id="TNM93671.1"/>
    </source>
</evidence>
<dbReference type="Pfam" id="PF00059">
    <property type="entry name" value="Lectin_C"/>
    <property type="match status" value="2"/>
</dbReference>
<sequence>MEHAYLRGKKKETREKDHNQLILGESSYYLINSSKTWLEAQQHCRRAQGDLASVSDLQDLKELAGLLKDNSRVAFLGLRREWGWSVSDGDDYREGEPVYWNWADNEPSQQDCVSVGLSGKWFATNCSTTLNFFCYNGKLMLFAASTTGISPRFILIEGSLNWSDAQAYCRRRYTNLAWVRHKHENKELWDISNNLTVWIGLTRMSWRWSDGSQPTFLPWKMIPHPHEEHGDCGALDVHDKIHGIIHLNCAGKAPFFCSRGKRPHQFSHVKTLKSIFTTFEG</sequence>
<dbReference type="Proteomes" id="UP000516260">
    <property type="component" value="Chromosome 2"/>
</dbReference>
<proteinExistence type="predicted"/>
<keyword evidence="3" id="KW-1185">Reference proteome</keyword>
<dbReference type="InterPro" id="IPR016187">
    <property type="entry name" value="CTDL_fold"/>
</dbReference>
<reference evidence="2 3" key="1">
    <citation type="submission" date="2019-04" db="EMBL/GenBank/DDBJ databases">
        <title>The sequence and de novo assembly of Takifugu bimaculatus genome using PacBio and Hi-C technologies.</title>
        <authorList>
            <person name="Xu P."/>
            <person name="Liu B."/>
            <person name="Zhou Z."/>
        </authorList>
    </citation>
    <scope>NUCLEOTIDE SEQUENCE [LARGE SCALE GENOMIC DNA]</scope>
    <source>
        <strain evidence="2">TB-2018</strain>
        <tissue evidence="2">Muscle</tissue>
    </source>
</reference>
<evidence type="ECO:0000313" key="3">
    <source>
        <dbReference type="Proteomes" id="UP000516260"/>
    </source>
</evidence>
<dbReference type="PANTHER" id="PTHR45784">
    <property type="entry name" value="C-TYPE LECTIN DOMAIN FAMILY 20 MEMBER A-RELATED"/>
    <property type="match status" value="1"/>
</dbReference>
<dbReference type="InterPro" id="IPR016186">
    <property type="entry name" value="C-type_lectin-like/link_sf"/>
</dbReference>
<dbReference type="SUPFAM" id="SSF56436">
    <property type="entry name" value="C-type lectin-like"/>
    <property type="match status" value="2"/>
</dbReference>
<gene>
    <name evidence="2" type="ORF">fugu_001847</name>
</gene>
<feature type="domain" description="C-type lectin" evidence="1">
    <location>
        <begin position="23"/>
        <end position="135"/>
    </location>
</feature>
<name>A0A4Z2BMY7_9TELE</name>
<protein>
    <recommendedName>
        <fullName evidence="1">C-type lectin domain-containing protein</fullName>
    </recommendedName>
</protein>
<dbReference type="PANTHER" id="PTHR45784:SF3">
    <property type="entry name" value="C-TYPE LECTIN DOMAIN FAMILY 4 MEMBER K-LIKE-RELATED"/>
    <property type="match status" value="1"/>
</dbReference>
<dbReference type="PROSITE" id="PS50041">
    <property type="entry name" value="C_TYPE_LECTIN_2"/>
    <property type="match status" value="2"/>
</dbReference>
<dbReference type="EMBL" id="SWLE01000012">
    <property type="protein sequence ID" value="TNM93671.1"/>
    <property type="molecule type" value="Genomic_DNA"/>
</dbReference>
<dbReference type="InterPro" id="IPR001304">
    <property type="entry name" value="C-type_lectin-like"/>
</dbReference>
<dbReference type="AlphaFoldDB" id="A0A4Z2BMY7"/>
<comment type="caution">
    <text evidence="2">The sequence shown here is derived from an EMBL/GenBank/DDBJ whole genome shotgun (WGS) entry which is preliminary data.</text>
</comment>
<dbReference type="SMART" id="SM00034">
    <property type="entry name" value="CLECT"/>
    <property type="match status" value="2"/>
</dbReference>
<feature type="domain" description="C-type lectin" evidence="1">
    <location>
        <begin position="153"/>
        <end position="258"/>
    </location>
</feature>
<organism evidence="2 3">
    <name type="scientific">Takifugu bimaculatus</name>
    <dbReference type="NCBI Taxonomy" id="433685"/>
    <lineage>
        <taxon>Eukaryota</taxon>
        <taxon>Metazoa</taxon>
        <taxon>Chordata</taxon>
        <taxon>Craniata</taxon>
        <taxon>Vertebrata</taxon>
        <taxon>Euteleostomi</taxon>
        <taxon>Actinopterygii</taxon>
        <taxon>Neopterygii</taxon>
        <taxon>Teleostei</taxon>
        <taxon>Neoteleostei</taxon>
        <taxon>Acanthomorphata</taxon>
        <taxon>Eupercaria</taxon>
        <taxon>Tetraodontiformes</taxon>
        <taxon>Tetradontoidea</taxon>
        <taxon>Tetraodontidae</taxon>
        <taxon>Takifugu</taxon>
    </lineage>
</organism>